<name>A0ABV7VDW3_9PROT</name>
<dbReference type="InterPro" id="IPR027304">
    <property type="entry name" value="Trigger_fact/SurA_dom_sf"/>
</dbReference>
<evidence type="ECO:0000256" key="3">
    <source>
        <dbReference type="ARBA" id="ARBA00013194"/>
    </source>
</evidence>
<evidence type="ECO:0000313" key="10">
    <source>
        <dbReference type="EMBL" id="MFC3675340.1"/>
    </source>
</evidence>
<dbReference type="PANTHER" id="PTHR47245:SF2">
    <property type="entry name" value="PEPTIDYL-PROLYL CIS-TRANS ISOMERASE HP_0175-RELATED"/>
    <property type="match status" value="1"/>
</dbReference>
<dbReference type="EMBL" id="JBHRYJ010000001">
    <property type="protein sequence ID" value="MFC3675340.1"/>
    <property type="molecule type" value="Genomic_DNA"/>
</dbReference>
<dbReference type="InterPro" id="IPR046357">
    <property type="entry name" value="PPIase_dom_sf"/>
</dbReference>
<keyword evidence="5 8" id="KW-0697">Rotamase</keyword>
<dbReference type="InterPro" id="IPR023058">
    <property type="entry name" value="PPIase_PpiC_CS"/>
</dbReference>
<dbReference type="RefSeq" id="WP_379723726.1">
    <property type="nucleotide sequence ID" value="NZ_JBHRYJ010000001.1"/>
</dbReference>
<dbReference type="EC" id="5.2.1.8" evidence="3"/>
<keyword evidence="8 10" id="KW-0413">Isomerase</keyword>
<dbReference type="PANTHER" id="PTHR47245">
    <property type="entry name" value="PEPTIDYLPROLYL ISOMERASE"/>
    <property type="match status" value="1"/>
</dbReference>
<gene>
    <name evidence="10" type="ORF">ACFOOQ_07290</name>
</gene>
<proteinExistence type="inferred from homology"/>
<dbReference type="Proteomes" id="UP001595711">
    <property type="component" value="Unassembled WGS sequence"/>
</dbReference>
<keyword evidence="11" id="KW-1185">Reference proteome</keyword>
<evidence type="ECO:0000313" key="11">
    <source>
        <dbReference type="Proteomes" id="UP001595711"/>
    </source>
</evidence>
<sequence>MEPLRINGTEIPEAVIRLEAQNHPAGSPDDAIVEARQALAVRELLLQRARTAGLIATPAPLEDGRLETDEEALIRQLLDHEIVVPSPDEASCKRYYENNRRRFRSPDLFEASHILFSAHPDDKPAYAAAAEQADGLIAELQQRPARFAELARQHSDCPSAQQGGNLGQLAKGQTVPEFETFLFNIEEGQICPVPVRTRYGVHVLWLQRKIAGRDLPFEMVRERIAEYLGEAVYRRAASQYIAIVAGEAEVDGVQLNSTDSPLVQ</sequence>
<comment type="caution">
    <text evidence="10">The sequence shown here is derived from an EMBL/GenBank/DDBJ whole genome shotgun (WGS) entry which is preliminary data.</text>
</comment>
<dbReference type="InterPro" id="IPR000297">
    <property type="entry name" value="PPIase_PpiC"/>
</dbReference>
<evidence type="ECO:0000256" key="4">
    <source>
        <dbReference type="ARBA" id="ARBA00018370"/>
    </source>
</evidence>
<evidence type="ECO:0000256" key="7">
    <source>
        <dbReference type="ARBA" id="ARBA00031484"/>
    </source>
</evidence>
<protein>
    <recommendedName>
        <fullName evidence="4">Parvulin-like PPIase</fullName>
        <ecNumber evidence="3">5.2.1.8</ecNumber>
    </recommendedName>
    <alternativeName>
        <fullName evidence="6">Peptidyl-prolyl cis-trans isomerase plp</fullName>
    </alternativeName>
    <alternativeName>
        <fullName evidence="7">Rotamase plp</fullName>
    </alternativeName>
</protein>
<dbReference type="Gene3D" id="3.10.50.40">
    <property type="match status" value="1"/>
</dbReference>
<evidence type="ECO:0000256" key="8">
    <source>
        <dbReference type="PROSITE-ProRule" id="PRU00278"/>
    </source>
</evidence>
<evidence type="ECO:0000256" key="5">
    <source>
        <dbReference type="ARBA" id="ARBA00023110"/>
    </source>
</evidence>
<accession>A0ABV7VDW3</accession>
<feature type="domain" description="PpiC" evidence="9">
    <location>
        <begin position="106"/>
        <end position="208"/>
    </location>
</feature>
<dbReference type="PROSITE" id="PS50198">
    <property type="entry name" value="PPIC_PPIASE_2"/>
    <property type="match status" value="1"/>
</dbReference>
<evidence type="ECO:0000259" key="9">
    <source>
        <dbReference type="PROSITE" id="PS50198"/>
    </source>
</evidence>
<dbReference type="PROSITE" id="PS01096">
    <property type="entry name" value="PPIC_PPIASE_1"/>
    <property type="match status" value="1"/>
</dbReference>
<dbReference type="Pfam" id="PF00639">
    <property type="entry name" value="Rotamase"/>
    <property type="match status" value="1"/>
</dbReference>
<dbReference type="GO" id="GO:0016853">
    <property type="term" value="F:isomerase activity"/>
    <property type="evidence" value="ECO:0007669"/>
    <property type="project" value="UniProtKB-KW"/>
</dbReference>
<evidence type="ECO:0000256" key="2">
    <source>
        <dbReference type="ARBA" id="ARBA00007656"/>
    </source>
</evidence>
<dbReference type="SUPFAM" id="SSF109998">
    <property type="entry name" value="Triger factor/SurA peptide-binding domain-like"/>
    <property type="match status" value="1"/>
</dbReference>
<reference evidence="11" key="1">
    <citation type="journal article" date="2019" name="Int. J. Syst. Evol. Microbiol.">
        <title>The Global Catalogue of Microorganisms (GCM) 10K type strain sequencing project: providing services to taxonomists for standard genome sequencing and annotation.</title>
        <authorList>
            <consortium name="The Broad Institute Genomics Platform"/>
            <consortium name="The Broad Institute Genome Sequencing Center for Infectious Disease"/>
            <person name="Wu L."/>
            <person name="Ma J."/>
        </authorList>
    </citation>
    <scope>NUCLEOTIDE SEQUENCE [LARGE SCALE GENOMIC DNA]</scope>
    <source>
        <strain evidence="11">KCTC 42182</strain>
    </source>
</reference>
<comment type="similarity">
    <text evidence="2">Belongs to the PpiC/parvulin rotamase family.</text>
</comment>
<evidence type="ECO:0000256" key="6">
    <source>
        <dbReference type="ARBA" id="ARBA00030642"/>
    </source>
</evidence>
<evidence type="ECO:0000256" key="1">
    <source>
        <dbReference type="ARBA" id="ARBA00000971"/>
    </source>
</evidence>
<organism evidence="10 11">
    <name type="scientific">Ferrovibrio xuzhouensis</name>
    <dbReference type="NCBI Taxonomy" id="1576914"/>
    <lineage>
        <taxon>Bacteria</taxon>
        <taxon>Pseudomonadati</taxon>
        <taxon>Pseudomonadota</taxon>
        <taxon>Alphaproteobacteria</taxon>
        <taxon>Rhodospirillales</taxon>
        <taxon>Rhodospirillaceae</taxon>
        <taxon>Ferrovibrio</taxon>
    </lineage>
</organism>
<dbReference type="SUPFAM" id="SSF54534">
    <property type="entry name" value="FKBP-like"/>
    <property type="match status" value="1"/>
</dbReference>
<comment type="catalytic activity">
    <reaction evidence="1">
        <text>[protein]-peptidylproline (omega=180) = [protein]-peptidylproline (omega=0)</text>
        <dbReference type="Rhea" id="RHEA:16237"/>
        <dbReference type="Rhea" id="RHEA-COMP:10747"/>
        <dbReference type="Rhea" id="RHEA-COMP:10748"/>
        <dbReference type="ChEBI" id="CHEBI:83833"/>
        <dbReference type="ChEBI" id="CHEBI:83834"/>
        <dbReference type="EC" id="5.2.1.8"/>
    </reaction>
</comment>
<dbReference type="InterPro" id="IPR050245">
    <property type="entry name" value="PrsA_foldase"/>
</dbReference>